<protein>
    <submittedName>
        <fullName evidence="11">Efflux ABC transporter</fullName>
    </submittedName>
</protein>
<dbReference type="InterPro" id="IPR025302">
    <property type="entry name" value="DrrA1/2-like_C"/>
</dbReference>
<dbReference type="GO" id="GO:0043215">
    <property type="term" value="P:daunorubicin transport"/>
    <property type="evidence" value="ECO:0007669"/>
    <property type="project" value="InterPro"/>
</dbReference>
<dbReference type="GO" id="GO:0046677">
    <property type="term" value="P:response to antibiotic"/>
    <property type="evidence" value="ECO:0007669"/>
    <property type="project" value="UniProtKB-KW"/>
</dbReference>
<evidence type="ECO:0000256" key="6">
    <source>
        <dbReference type="ARBA" id="ARBA00022967"/>
    </source>
</evidence>
<evidence type="ECO:0000256" key="8">
    <source>
        <dbReference type="ARBA" id="ARBA00023251"/>
    </source>
</evidence>
<evidence type="ECO:0000256" key="9">
    <source>
        <dbReference type="ARBA" id="ARBA00049985"/>
    </source>
</evidence>
<evidence type="ECO:0000256" key="2">
    <source>
        <dbReference type="ARBA" id="ARBA00022448"/>
    </source>
</evidence>
<evidence type="ECO:0000259" key="10">
    <source>
        <dbReference type="PROSITE" id="PS50893"/>
    </source>
</evidence>
<dbReference type="GO" id="GO:1900753">
    <property type="term" value="P:doxorubicin transport"/>
    <property type="evidence" value="ECO:0007669"/>
    <property type="project" value="InterPro"/>
</dbReference>
<comment type="subcellular location">
    <subcellularLocation>
        <location evidence="1">Cell membrane</location>
        <topology evidence="1">Peripheral membrane protein</topology>
        <orientation evidence="1">Cytoplasmic side</orientation>
    </subcellularLocation>
</comment>
<dbReference type="PROSITE" id="PS50893">
    <property type="entry name" value="ABC_TRANSPORTER_2"/>
    <property type="match status" value="1"/>
</dbReference>
<comment type="similarity">
    <text evidence="9">Belongs to the ABC transporter superfamily. Drug exporter-1 (DrugE1) (TC 3.A.1.105) family.</text>
</comment>
<dbReference type="InterPro" id="IPR017871">
    <property type="entry name" value="ABC_transporter-like_CS"/>
</dbReference>
<sequence>MGPAPSPEEKGRGVTAAIETEGLTKRYGSHQALRGVDLHVPAGTVLGVLGRNGAGKTTTVRILSTLLVPDSGRAFVAGLDVVREQAEVRTRIGLTGQYAAVDDRLTGRENLVLLGTLLHIGRSAAKSRARELLAQFDLTDAGDRQVRTYSGGMRRRLDLASCLISRPPVVFLDEPTTGLDPASRAVLWAAIREQAAAGTTVLLTTQYLEEADKLADRVVVIDAGKVVAEGSPEQLKRDVGGEWLEVSVTDPSRTGEAREILASVAGSVEVADGKLSAPVPDGTAGIAAVAGKLHANGIAVQEFALRRPSLDDVFFALTRTSEAV</sequence>
<evidence type="ECO:0000256" key="3">
    <source>
        <dbReference type="ARBA" id="ARBA00022475"/>
    </source>
</evidence>
<proteinExistence type="inferred from homology"/>
<dbReference type="NCBIfam" id="TIGR01188">
    <property type="entry name" value="drrA"/>
    <property type="match status" value="1"/>
</dbReference>
<evidence type="ECO:0000256" key="5">
    <source>
        <dbReference type="ARBA" id="ARBA00022840"/>
    </source>
</evidence>
<dbReference type="PANTHER" id="PTHR42711">
    <property type="entry name" value="ABC TRANSPORTER ATP-BINDING PROTEIN"/>
    <property type="match status" value="1"/>
</dbReference>
<dbReference type="Proteomes" id="UP000399805">
    <property type="component" value="Unassembled WGS sequence"/>
</dbReference>
<organism evidence="11 12">
    <name type="scientific">Amycolatopsis camponoti</name>
    <dbReference type="NCBI Taxonomy" id="2606593"/>
    <lineage>
        <taxon>Bacteria</taxon>
        <taxon>Bacillati</taxon>
        <taxon>Actinomycetota</taxon>
        <taxon>Actinomycetes</taxon>
        <taxon>Pseudonocardiales</taxon>
        <taxon>Pseudonocardiaceae</taxon>
        <taxon>Amycolatopsis</taxon>
    </lineage>
</organism>
<dbReference type="Gene3D" id="3.40.50.300">
    <property type="entry name" value="P-loop containing nucleotide triphosphate hydrolases"/>
    <property type="match status" value="1"/>
</dbReference>
<dbReference type="SMART" id="SM00382">
    <property type="entry name" value="AAA"/>
    <property type="match status" value="1"/>
</dbReference>
<keyword evidence="5" id="KW-0067">ATP-binding</keyword>
<dbReference type="PROSITE" id="PS00211">
    <property type="entry name" value="ABC_TRANSPORTER_1"/>
    <property type="match status" value="1"/>
</dbReference>
<dbReference type="SUPFAM" id="SSF52540">
    <property type="entry name" value="P-loop containing nucleoside triphosphate hydrolases"/>
    <property type="match status" value="1"/>
</dbReference>
<dbReference type="InterPro" id="IPR027417">
    <property type="entry name" value="P-loop_NTPase"/>
</dbReference>
<evidence type="ECO:0000256" key="1">
    <source>
        <dbReference type="ARBA" id="ARBA00004413"/>
    </source>
</evidence>
<accession>A0A6I8M2M7</accession>
<keyword evidence="3" id="KW-1003">Cell membrane</keyword>
<name>A0A6I8M2M7_9PSEU</name>
<dbReference type="InterPro" id="IPR003439">
    <property type="entry name" value="ABC_transporter-like_ATP-bd"/>
</dbReference>
<keyword evidence="8" id="KW-0046">Antibiotic resistance</keyword>
<dbReference type="InterPro" id="IPR005894">
    <property type="entry name" value="DrrA"/>
</dbReference>
<feature type="domain" description="ABC transporter" evidence="10">
    <location>
        <begin position="18"/>
        <end position="248"/>
    </location>
</feature>
<reference evidence="11 12" key="1">
    <citation type="submission" date="2019-09" db="EMBL/GenBank/DDBJ databases">
        <authorList>
            <person name="Leyn A S."/>
        </authorList>
    </citation>
    <scope>NUCLEOTIDE SEQUENCE [LARGE SCALE GENOMIC DNA]</scope>
    <source>
        <strain evidence="11">AA231_1</strain>
    </source>
</reference>
<evidence type="ECO:0000256" key="7">
    <source>
        <dbReference type="ARBA" id="ARBA00023136"/>
    </source>
</evidence>
<dbReference type="AlphaFoldDB" id="A0A6I8M2M7"/>
<keyword evidence="2" id="KW-0813">Transport</keyword>
<dbReference type="Pfam" id="PF00005">
    <property type="entry name" value="ABC_tran"/>
    <property type="match status" value="1"/>
</dbReference>
<dbReference type="GO" id="GO:0016887">
    <property type="term" value="F:ATP hydrolysis activity"/>
    <property type="evidence" value="ECO:0007669"/>
    <property type="project" value="InterPro"/>
</dbReference>
<gene>
    <name evidence="11" type="ORF">AA23TX_07226</name>
</gene>
<keyword evidence="4" id="KW-0547">Nucleotide-binding</keyword>
<dbReference type="InterPro" id="IPR050763">
    <property type="entry name" value="ABC_transporter_ATP-binding"/>
</dbReference>
<evidence type="ECO:0000313" key="11">
    <source>
        <dbReference type="EMBL" id="VVJ22215.1"/>
    </source>
</evidence>
<dbReference type="InterPro" id="IPR003593">
    <property type="entry name" value="AAA+_ATPase"/>
</dbReference>
<dbReference type="Pfam" id="PF13732">
    <property type="entry name" value="DrrA1-3_C"/>
    <property type="match status" value="1"/>
</dbReference>
<dbReference type="PANTHER" id="PTHR42711:SF19">
    <property type="entry name" value="DOXORUBICIN RESISTANCE ATP-BINDING PROTEIN DRRA"/>
    <property type="match status" value="1"/>
</dbReference>
<dbReference type="GO" id="GO:0005524">
    <property type="term" value="F:ATP binding"/>
    <property type="evidence" value="ECO:0007669"/>
    <property type="project" value="UniProtKB-KW"/>
</dbReference>
<dbReference type="FunFam" id="3.40.50.300:FF:000589">
    <property type="entry name" value="ABC transporter, ATP-binding subunit"/>
    <property type="match status" value="1"/>
</dbReference>
<dbReference type="GO" id="GO:0005886">
    <property type="term" value="C:plasma membrane"/>
    <property type="evidence" value="ECO:0007669"/>
    <property type="project" value="UniProtKB-SubCell"/>
</dbReference>
<keyword evidence="7" id="KW-0472">Membrane</keyword>
<evidence type="ECO:0000313" key="12">
    <source>
        <dbReference type="Proteomes" id="UP000399805"/>
    </source>
</evidence>
<evidence type="ECO:0000256" key="4">
    <source>
        <dbReference type="ARBA" id="ARBA00022741"/>
    </source>
</evidence>
<dbReference type="EMBL" id="CABVGP010000002">
    <property type="protein sequence ID" value="VVJ22215.1"/>
    <property type="molecule type" value="Genomic_DNA"/>
</dbReference>
<keyword evidence="12" id="KW-1185">Reference proteome</keyword>
<keyword evidence="6" id="KW-1278">Translocase</keyword>